<evidence type="ECO:0000256" key="1">
    <source>
        <dbReference type="SAM" id="MobiDB-lite"/>
    </source>
</evidence>
<feature type="region of interest" description="Disordered" evidence="1">
    <location>
        <begin position="429"/>
        <end position="453"/>
    </location>
</feature>
<dbReference type="AlphaFoldDB" id="A0A0D2N0G3"/>
<dbReference type="GeneID" id="25734801"/>
<dbReference type="EMBL" id="KK100423">
    <property type="protein sequence ID" value="KIZ06042.1"/>
    <property type="molecule type" value="Genomic_DNA"/>
</dbReference>
<dbReference type="Proteomes" id="UP000054498">
    <property type="component" value="Unassembled WGS sequence"/>
</dbReference>
<keyword evidence="3" id="KW-1185">Reference proteome</keyword>
<proteinExistence type="predicted"/>
<accession>A0A0D2N0G3</accession>
<dbReference type="RefSeq" id="XP_013905061.1">
    <property type="nucleotide sequence ID" value="XM_014049607.1"/>
</dbReference>
<reference evidence="2 3" key="1">
    <citation type="journal article" date="2013" name="BMC Genomics">
        <title>Reconstruction of the lipid metabolism for the microalga Monoraphidium neglectum from its genome sequence reveals characteristics suitable for biofuel production.</title>
        <authorList>
            <person name="Bogen C."/>
            <person name="Al-Dilaimi A."/>
            <person name="Albersmeier A."/>
            <person name="Wichmann J."/>
            <person name="Grundmann M."/>
            <person name="Rupp O."/>
            <person name="Lauersen K.J."/>
            <person name="Blifernez-Klassen O."/>
            <person name="Kalinowski J."/>
            <person name="Goesmann A."/>
            <person name="Mussgnug J.H."/>
            <person name="Kruse O."/>
        </authorList>
    </citation>
    <scope>NUCLEOTIDE SEQUENCE [LARGE SCALE GENOMIC DNA]</scope>
    <source>
        <strain evidence="2 3">SAG 48.87</strain>
    </source>
</reference>
<dbReference type="KEGG" id="mng:MNEG_1923"/>
<name>A0A0D2N0G3_9CHLO</name>
<sequence>MPGVLTASATFVLCTPLGRSPSNGLLVEFMFNIQETHAWMSAPYSKALAGTYEDGGGNPGALCEAGAIPLLCKVEPRVVPDYAYAFEDPLTCQPGGPRRVQPTSPRDADTNATYVYALPDARAAVAAAAYFDPRALSPWVLAARSGGAGAAFDATYVSDAAFAGTVVSAKGAMVKQVTGRARPAGGPTVRSTYRMRAGAKLTRAVRLRAAGQVSGALLLTAKGGNGVFRNDRVSTVGVPVTGPIGPNFADTCPGFADKANAAADASTAFIIGTLGQLSSISVTAAVPDDANEPDGTSVYSYLEVVLYVTNKGKGEPVTRNDVIGLVWQPGPHQDDEYATDANLAEQYWFQRRRDLTPGVDVDMMFVPSYTSNDTTNSNRYPTIQQYVSGLAYRNAVQNAKGDASYTVRSARLGNSTRILGVGVGISPKRPADPAAADDADSANPSAFPKPGVNSQERSFWVSAVTLSILVSPDDSVTKDYAVEFASVIGAAT</sequence>
<gene>
    <name evidence="2" type="ORF">MNEG_1923</name>
</gene>
<dbReference type="OrthoDB" id="10681244at2759"/>
<protein>
    <submittedName>
        <fullName evidence="2">Uncharacterized protein</fullName>
    </submittedName>
</protein>
<evidence type="ECO:0000313" key="2">
    <source>
        <dbReference type="EMBL" id="KIZ06042.1"/>
    </source>
</evidence>
<organism evidence="2 3">
    <name type="scientific">Monoraphidium neglectum</name>
    <dbReference type="NCBI Taxonomy" id="145388"/>
    <lineage>
        <taxon>Eukaryota</taxon>
        <taxon>Viridiplantae</taxon>
        <taxon>Chlorophyta</taxon>
        <taxon>core chlorophytes</taxon>
        <taxon>Chlorophyceae</taxon>
        <taxon>CS clade</taxon>
        <taxon>Sphaeropleales</taxon>
        <taxon>Selenastraceae</taxon>
        <taxon>Monoraphidium</taxon>
    </lineage>
</organism>
<evidence type="ECO:0000313" key="3">
    <source>
        <dbReference type="Proteomes" id="UP000054498"/>
    </source>
</evidence>